<comment type="caution">
    <text evidence="2">The sequence shown here is derived from an EMBL/GenBank/DDBJ whole genome shotgun (WGS) entry which is preliminary data.</text>
</comment>
<name>A0ABT5FA51_9GAMM</name>
<organism evidence="2 3">
    <name type="scientific">Psychrosphaera algicola</name>
    <dbReference type="NCBI Taxonomy" id="3023714"/>
    <lineage>
        <taxon>Bacteria</taxon>
        <taxon>Pseudomonadati</taxon>
        <taxon>Pseudomonadota</taxon>
        <taxon>Gammaproteobacteria</taxon>
        <taxon>Alteromonadales</taxon>
        <taxon>Pseudoalteromonadaceae</taxon>
        <taxon>Psychrosphaera</taxon>
    </lineage>
</organism>
<keyword evidence="3" id="KW-1185">Reference proteome</keyword>
<keyword evidence="1" id="KW-1133">Transmembrane helix</keyword>
<sequence>MAHFKPKHIGIILGTFYGILFRVVLEFDALQKFGGLVSLSFLFLVPFIIGFIRVHFELNQNKNIRYQQMATIAWQPIFICLLVSVITLLEGSICVLIATPAFMFSASLGGMAAGFVRQKFHHHNNTLSCVVVLPLFIAPLENNYLSMTSTYEVSNSIIIDAFPSKIWAKLGNVNHIFPDELPFSFTALIGVPSPISADMSGQTVGSVRTSTWEKTSFSKK</sequence>
<reference evidence="2 3" key="1">
    <citation type="submission" date="2023-01" db="EMBL/GenBank/DDBJ databases">
        <title>Psychrosphaera sp. nov., isolated from marine algae.</title>
        <authorList>
            <person name="Bayburt H."/>
            <person name="Choi B.J."/>
            <person name="Kim J.M."/>
            <person name="Choi D.G."/>
            <person name="Jeon C.O."/>
        </authorList>
    </citation>
    <scope>NUCLEOTIDE SEQUENCE [LARGE SCALE GENOMIC DNA]</scope>
    <source>
        <strain evidence="2 3">G1-22</strain>
    </source>
</reference>
<evidence type="ECO:0000256" key="1">
    <source>
        <dbReference type="SAM" id="Phobius"/>
    </source>
</evidence>
<feature type="transmembrane region" description="Helical" evidence="1">
    <location>
        <begin position="33"/>
        <end position="52"/>
    </location>
</feature>
<dbReference type="EMBL" id="JAQOMS010000002">
    <property type="protein sequence ID" value="MDC2888413.1"/>
    <property type="molecule type" value="Genomic_DNA"/>
</dbReference>
<evidence type="ECO:0000313" key="3">
    <source>
        <dbReference type="Proteomes" id="UP001528411"/>
    </source>
</evidence>
<accession>A0ABT5FA51</accession>
<dbReference type="Proteomes" id="UP001528411">
    <property type="component" value="Unassembled WGS sequence"/>
</dbReference>
<proteinExistence type="predicted"/>
<dbReference type="RefSeq" id="WP_272180040.1">
    <property type="nucleotide sequence ID" value="NZ_JAQOMS010000002.1"/>
</dbReference>
<feature type="transmembrane region" description="Helical" evidence="1">
    <location>
        <begin position="72"/>
        <end position="89"/>
    </location>
</feature>
<evidence type="ECO:0000313" key="2">
    <source>
        <dbReference type="EMBL" id="MDC2888413.1"/>
    </source>
</evidence>
<gene>
    <name evidence="2" type="ORF">PN838_06095</name>
</gene>
<keyword evidence="1" id="KW-0812">Transmembrane</keyword>
<protein>
    <submittedName>
        <fullName evidence="2">Uncharacterized protein</fullName>
    </submittedName>
</protein>
<feature type="transmembrane region" description="Helical" evidence="1">
    <location>
        <begin position="9"/>
        <end position="27"/>
    </location>
</feature>
<keyword evidence="1" id="KW-0472">Membrane</keyword>